<dbReference type="Gene3D" id="3.40.50.150">
    <property type="entry name" value="Vaccinia Virus protein VP39"/>
    <property type="match status" value="1"/>
</dbReference>
<dbReference type="CDD" id="cd00090">
    <property type="entry name" value="HTH_ARSR"/>
    <property type="match status" value="1"/>
</dbReference>
<dbReference type="CDD" id="cd02440">
    <property type="entry name" value="AdoMet_MTases"/>
    <property type="match status" value="1"/>
</dbReference>
<evidence type="ECO:0000259" key="1">
    <source>
        <dbReference type="PROSITE" id="PS50987"/>
    </source>
</evidence>
<dbReference type="RefSeq" id="WP_309805929.1">
    <property type="nucleotide sequence ID" value="NZ_JAVDRD010000009.1"/>
</dbReference>
<proteinExistence type="predicted"/>
<dbReference type="InterPro" id="IPR036388">
    <property type="entry name" value="WH-like_DNA-bd_sf"/>
</dbReference>
<dbReference type="InterPro" id="IPR001845">
    <property type="entry name" value="HTH_ArsR_DNA-bd_dom"/>
</dbReference>
<dbReference type="SUPFAM" id="SSF53335">
    <property type="entry name" value="S-adenosyl-L-methionine-dependent methyltransferases"/>
    <property type="match status" value="1"/>
</dbReference>
<dbReference type="InterPro" id="IPR029063">
    <property type="entry name" value="SAM-dependent_MTases_sf"/>
</dbReference>
<evidence type="ECO:0000313" key="3">
    <source>
        <dbReference type="Proteomes" id="UP001184150"/>
    </source>
</evidence>
<dbReference type="Proteomes" id="UP001184150">
    <property type="component" value="Unassembled WGS sequence"/>
</dbReference>
<dbReference type="SMART" id="SM00418">
    <property type="entry name" value="HTH_ARSR"/>
    <property type="match status" value="1"/>
</dbReference>
<dbReference type="SUPFAM" id="SSF46785">
    <property type="entry name" value="Winged helix' DNA-binding domain"/>
    <property type="match status" value="1"/>
</dbReference>
<organism evidence="2 3">
    <name type="scientific">Novosphingobium capsulatum</name>
    <dbReference type="NCBI Taxonomy" id="13688"/>
    <lineage>
        <taxon>Bacteria</taxon>
        <taxon>Pseudomonadati</taxon>
        <taxon>Pseudomonadota</taxon>
        <taxon>Alphaproteobacteria</taxon>
        <taxon>Sphingomonadales</taxon>
        <taxon>Sphingomonadaceae</taxon>
        <taxon>Novosphingobium</taxon>
    </lineage>
</organism>
<evidence type="ECO:0000313" key="2">
    <source>
        <dbReference type="EMBL" id="MDR6512319.1"/>
    </source>
</evidence>
<dbReference type="PRINTS" id="PR00778">
    <property type="entry name" value="HTHARSR"/>
</dbReference>
<name>A0ABU1MPP9_9SPHN</name>
<dbReference type="InterPro" id="IPR011991">
    <property type="entry name" value="ArsR-like_HTH"/>
</dbReference>
<accession>A0ABU1MPP9</accession>
<comment type="caution">
    <text evidence="2">The sequence shown here is derived from an EMBL/GenBank/DDBJ whole genome shotgun (WGS) entry which is preliminary data.</text>
</comment>
<feature type="domain" description="HTH arsR-type" evidence="1">
    <location>
        <begin position="1"/>
        <end position="103"/>
    </location>
</feature>
<dbReference type="Pfam" id="PF01022">
    <property type="entry name" value="HTH_5"/>
    <property type="match status" value="1"/>
</dbReference>
<dbReference type="PANTHER" id="PTHR42912">
    <property type="entry name" value="METHYLTRANSFERASE"/>
    <property type="match status" value="1"/>
</dbReference>
<gene>
    <name evidence="2" type="ORF">J2792_003202</name>
</gene>
<dbReference type="InterPro" id="IPR050508">
    <property type="entry name" value="Methyltransf_Superfamily"/>
</dbReference>
<reference evidence="2 3" key="1">
    <citation type="submission" date="2023-07" db="EMBL/GenBank/DDBJ databases">
        <title>Sorghum-associated microbial communities from plants grown in Nebraska, USA.</title>
        <authorList>
            <person name="Schachtman D."/>
        </authorList>
    </citation>
    <scope>NUCLEOTIDE SEQUENCE [LARGE SCALE GENOMIC DNA]</scope>
    <source>
        <strain evidence="2 3">DS1027</strain>
    </source>
</reference>
<dbReference type="PROSITE" id="PS50987">
    <property type="entry name" value="HTH_ARSR_2"/>
    <property type="match status" value="1"/>
</dbReference>
<dbReference type="Pfam" id="PF08241">
    <property type="entry name" value="Methyltransf_11"/>
    <property type="match status" value="1"/>
</dbReference>
<dbReference type="NCBIfam" id="NF033788">
    <property type="entry name" value="HTH_metalloreg"/>
    <property type="match status" value="1"/>
</dbReference>
<dbReference type="Gene3D" id="1.10.10.10">
    <property type="entry name" value="Winged helix-like DNA-binding domain superfamily/Winged helix DNA-binding domain"/>
    <property type="match status" value="1"/>
</dbReference>
<protein>
    <submittedName>
        <fullName evidence="2">ArsR family transcriptional regulator</fullName>
    </submittedName>
</protein>
<dbReference type="InterPro" id="IPR036390">
    <property type="entry name" value="WH_DNA-bd_sf"/>
</dbReference>
<dbReference type="InterPro" id="IPR013216">
    <property type="entry name" value="Methyltransf_11"/>
</dbReference>
<sequence length="344" mass="36717">MPLLMNLLESLRALADPTRLRIMRLLASMELAVGELAQVLGQSQPRVSRHVKILCDAGLAERRREGGWVFLRAAIAEETARRGAPSALGTALARVLAAAEAEDADFAREVREDRQHLDAIRATREASAAEYFARHAADWDQLRSLHIADGPVEAALIGLLDAAGAGKPIGHLLDVGTGTGRMAQLLAPRASHVTALDKSPEMLRLARTRLQGLPAGQVDLVQGDFLSLPFADGGFDTVLFHQVLHYALAPEAVLAEAARVTAPGGRIAVVDFAAHDREELRLAHAHARLGFSDAQMAKLLGDAGFTPLAEQALAGHELIVKLWTARRRDPAAAAASPASAFTKS</sequence>
<dbReference type="EMBL" id="JAVDRD010000009">
    <property type="protein sequence ID" value="MDR6512319.1"/>
    <property type="molecule type" value="Genomic_DNA"/>
</dbReference>
<keyword evidence="3" id="KW-1185">Reference proteome</keyword>